<accession>A0ABV7TYT6</accession>
<sequence>MKSNIIFAAALALAPLTVTTANAQDTTAGAAEERTDAQAIQAIHEEWADLIAEKDSAAIGALYAEDAVLMAPGEATVEGAPAIEDRYRLIDTAAAYENERAVGRAIAQSRIPRDEIFVTTKLWVQDAGYDATKAAFRRSLDRLQLDYLDLYLIHQPYSDVHGSWRAMEELHETGTIRAIGVSNFQPDRVMDIVSFNRITPAVNQIETHPFHQRVEEQKFLIENGVQMQSWGPFAEGRNNLFSNVTLKGIADAHDRTVAQVVLKWLLQRNIVAIPKSVRPARIAENFASFDFDLSDEEMATIATLDTGESAFIDHRDPEAVKGIAAWKFDT</sequence>
<dbReference type="PROSITE" id="PS00062">
    <property type="entry name" value="ALDOKETO_REDUCTASE_2"/>
    <property type="match status" value="1"/>
</dbReference>
<comment type="caution">
    <text evidence="6">The sequence shown here is derived from an EMBL/GenBank/DDBJ whole genome shotgun (WGS) entry which is preliminary data.</text>
</comment>
<keyword evidence="3" id="KW-0560">Oxidoreductase</keyword>
<evidence type="ECO:0000256" key="1">
    <source>
        <dbReference type="ARBA" id="ARBA00007905"/>
    </source>
</evidence>
<keyword evidence="4" id="KW-0732">Signal</keyword>
<dbReference type="InterPro" id="IPR036812">
    <property type="entry name" value="NAD(P)_OxRdtase_dom_sf"/>
</dbReference>
<dbReference type="Pfam" id="PF00248">
    <property type="entry name" value="Aldo_ket_red"/>
    <property type="match status" value="1"/>
</dbReference>
<name>A0ABV7TYT6_9RHOB</name>
<evidence type="ECO:0000256" key="4">
    <source>
        <dbReference type="SAM" id="SignalP"/>
    </source>
</evidence>
<gene>
    <name evidence="6" type="ORF">ACFOM8_00375</name>
</gene>
<dbReference type="SUPFAM" id="SSF51430">
    <property type="entry name" value="NAD(P)-linked oxidoreductase"/>
    <property type="match status" value="1"/>
</dbReference>
<evidence type="ECO:0000313" key="6">
    <source>
        <dbReference type="EMBL" id="MFC3627896.1"/>
    </source>
</evidence>
<evidence type="ECO:0000313" key="7">
    <source>
        <dbReference type="Proteomes" id="UP001595539"/>
    </source>
</evidence>
<dbReference type="Proteomes" id="UP001595539">
    <property type="component" value="Unassembled WGS sequence"/>
</dbReference>
<comment type="similarity">
    <text evidence="1">Belongs to the aldo/keto reductase family.</text>
</comment>
<organism evidence="6 7">
    <name type="scientific">Paracoccus angustae</name>
    <dbReference type="NCBI Taxonomy" id="1671480"/>
    <lineage>
        <taxon>Bacteria</taxon>
        <taxon>Pseudomonadati</taxon>
        <taxon>Pseudomonadota</taxon>
        <taxon>Alphaproteobacteria</taxon>
        <taxon>Rhodobacterales</taxon>
        <taxon>Paracoccaceae</taxon>
        <taxon>Paracoccus</taxon>
    </lineage>
</organism>
<keyword evidence="7" id="KW-1185">Reference proteome</keyword>
<dbReference type="PANTHER" id="PTHR43827">
    <property type="entry name" value="2,5-DIKETO-D-GLUCONIC ACID REDUCTASE"/>
    <property type="match status" value="1"/>
</dbReference>
<dbReference type="InterPro" id="IPR018170">
    <property type="entry name" value="Aldo/ket_reductase_CS"/>
</dbReference>
<feature type="chain" id="PRO_5047538957" evidence="4">
    <location>
        <begin position="24"/>
        <end position="330"/>
    </location>
</feature>
<dbReference type="InterPro" id="IPR020471">
    <property type="entry name" value="AKR"/>
</dbReference>
<dbReference type="Gene3D" id="3.20.20.100">
    <property type="entry name" value="NADP-dependent oxidoreductase domain"/>
    <property type="match status" value="1"/>
</dbReference>
<evidence type="ECO:0000259" key="5">
    <source>
        <dbReference type="Pfam" id="PF00248"/>
    </source>
</evidence>
<keyword evidence="2" id="KW-0521">NADP</keyword>
<dbReference type="PANTHER" id="PTHR43827:SF3">
    <property type="entry name" value="NADP-DEPENDENT OXIDOREDUCTASE DOMAIN-CONTAINING PROTEIN"/>
    <property type="match status" value="1"/>
</dbReference>
<feature type="domain" description="NADP-dependent oxidoreductase" evidence="5">
    <location>
        <begin position="84"/>
        <end position="304"/>
    </location>
</feature>
<dbReference type="PRINTS" id="PR00069">
    <property type="entry name" value="ALDKETRDTASE"/>
</dbReference>
<evidence type="ECO:0000256" key="2">
    <source>
        <dbReference type="ARBA" id="ARBA00022857"/>
    </source>
</evidence>
<evidence type="ECO:0000256" key="3">
    <source>
        <dbReference type="ARBA" id="ARBA00023002"/>
    </source>
</evidence>
<dbReference type="RefSeq" id="WP_377758287.1">
    <property type="nucleotide sequence ID" value="NZ_JBHRXY010000001.1"/>
</dbReference>
<dbReference type="InterPro" id="IPR032710">
    <property type="entry name" value="NTF2-like_dom_sf"/>
</dbReference>
<dbReference type="EMBL" id="JBHRXY010000001">
    <property type="protein sequence ID" value="MFC3627896.1"/>
    <property type="molecule type" value="Genomic_DNA"/>
</dbReference>
<protein>
    <submittedName>
        <fullName evidence="6">Aldo/keto reductase</fullName>
    </submittedName>
</protein>
<feature type="signal peptide" evidence="4">
    <location>
        <begin position="1"/>
        <end position="23"/>
    </location>
</feature>
<reference evidence="7" key="1">
    <citation type="journal article" date="2019" name="Int. J. Syst. Evol. Microbiol.">
        <title>The Global Catalogue of Microorganisms (GCM) 10K type strain sequencing project: providing services to taxonomists for standard genome sequencing and annotation.</title>
        <authorList>
            <consortium name="The Broad Institute Genomics Platform"/>
            <consortium name="The Broad Institute Genome Sequencing Center for Infectious Disease"/>
            <person name="Wu L."/>
            <person name="Ma J."/>
        </authorList>
    </citation>
    <scope>NUCLEOTIDE SEQUENCE [LARGE SCALE GENOMIC DNA]</scope>
    <source>
        <strain evidence="7">KCTC 42473</strain>
    </source>
</reference>
<dbReference type="InterPro" id="IPR023210">
    <property type="entry name" value="NADP_OxRdtase_dom"/>
</dbReference>
<proteinExistence type="inferred from homology"/>
<dbReference type="SUPFAM" id="SSF54427">
    <property type="entry name" value="NTF2-like"/>
    <property type="match status" value="1"/>
</dbReference>